<dbReference type="RefSeq" id="WP_236163892.1">
    <property type="nucleotide sequence ID" value="NZ_BQKK01000003.1"/>
</dbReference>
<evidence type="ECO:0000256" key="3">
    <source>
        <dbReference type="ARBA" id="ARBA00023012"/>
    </source>
</evidence>
<evidence type="ECO:0000313" key="7">
    <source>
        <dbReference type="Proteomes" id="UP001054925"/>
    </source>
</evidence>
<dbReference type="InterPro" id="IPR050482">
    <property type="entry name" value="Sensor_HK_TwoCompSys"/>
</dbReference>
<dbReference type="Proteomes" id="UP001054925">
    <property type="component" value="Unassembled WGS sequence"/>
</dbReference>
<dbReference type="Pfam" id="PF07730">
    <property type="entry name" value="HisKA_3"/>
    <property type="match status" value="1"/>
</dbReference>
<dbReference type="EMBL" id="BQKK01000003">
    <property type="protein sequence ID" value="GJN43178.1"/>
    <property type="molecule type" value="Genomic_DNA"/>
</dbReference>
<comment type="caution">
    <text evidence="6">The sequence shown here is derived from an EMBL/GenBank/DDBJ whole genome shotgun (WGS) entry which is preliminary data.</text>
</comment>
<feature type="transmembrane region" description="Helical" evidence="4">
    <location>
        <begin position="114"/>
        <end position="131"/>
    </location>
</feature>
<proteinExistence type="predicted"/>
<dbReference type="GO" id="GO:0046983">
    <property type="term" value="F:protein dimerization activity"/>
    <property type="evidence" value="ECO:0007669"/>
    <property type="project" value="InterPro"/>
</dbReference>
<reference evidence="6" key="1">
    <citation type="submission" date="2021-12" db="EMBL/GenBank/DDBJ databases">
        <title>Draft genome sequence of Corynebacterium ammoniagenes strain T-723.</title>
        <authorList>
            <person name="Matsuzawa M."/>
            <person name="Hiratani M."/>
            <person name="Abe I."/>
            <person name="Tsuji Y."/>
            <person name="Nakamura J."/>
        </authorList>
    </citation>
    <scope>NUCLEOTIDE SEQUENCE</scope>
    <source>
        <strain evidence="6">T-723</strain>
    </source>
</reference>
<feature type="transmembrane region" description="Helical" evidence="4">
    <location>
        <begin position="88"/>
        <end position="108"/>
    </location>
</feature>
<evidence type="ECO:0000259" key="5">
    <source>
        <dbReference type="Pfam" id="PF07730"/>
    </source>
</evidence>
<accession>A0AAV5G945</accession>
<name>A0AAV5G945_CORAM</name>
<keyword evidence="4" id="KW-1133">Transmembrane helix</keyword>
<protein>
    <submittedName>
        <fullName evidence="6">Sensor histidine kinase</fullName>
    </submittedName>
</protein>
<keyword evidence="4" id="KW-0812">Transmembrane</keyword>
<organism evidence="6 7">
    <name type="scientific">Corynebacterium ammoniagenes</name>
    <name type="common">Brevibacterium ammoniagenes</name>
    <dbReference type="NCBI Taxonomy" id="1697"/>
    <lineage>
        <taxon>Bacteria</taxon>
        <taxon>Bacillati</taxon>
        <taxon>Actinomycetota</taxon>
        <taxon>Actinomycetes</taxon>
        <taxon>Mycobacteriales</taxon>
        <taxon>Corynebacteriaceae</taxon>
        <taxon>Corynebacterium</taxon>
    </lineage>
</organism>
<keyword evidence="1" id="KW-0808">Transferase</keyword>
<dbReference type="InterPro" id="IPR011712">
    <property type="entry name" value="Sig_transdc_His_kin_sub3_dim/P"/>
</dbReference>
<feature type="transmembrane region" description="Helical" evidence="4">
    <location>
        <begin position="20"/>
        <end position="42"/>
    </location>
</feature>
<keyword evidence="3" id="KW-0902">Two-component regulatory system</keyword>
<dbReference type="GO" id="GO:0016020">
    <property type="term" value="C:membrane"/>
    <property type="evidence" value="ECO:0007669"/>
    <property type="project" value="InterPro"/>
</dbReference>
<gene>
    <name evidence="6" type="ORF">CAT723_16570</name>
</gene>
<feature type="domain" description="Signal transduction histidine kinase subgroup 3 dimerisation and phosphoacceptor" evidence="5">
    <location>
        <begin position="202"/>
        <end position="266"/>
    </location>
</feature>
<sequence length="380" mass="41949">MSQLLPQWVARMDSTERFQAYMRVSLHVSVVFLALVVIVPALWEPQPLWLSVAVLVISIANLGLALWSVEELPGLSKQPPKRWPQLQMWGFAAGVATLAVYAALTWLLDVESPVMLASGLVTLFCLSMIYTPTLPHGLWITLALGVAGGYLFQLPVIAVPLAIAGFTVVLWAAGKVTLWSAQVVNELDRSRDLESQVRVNQERLRFAQELHDSLGQHLAAMSLKTQLALSLYNRGDEQVEEELRDLEGLIRLTRKDLNQVVSGYREVSVEDEIVSAGKVLSTAGIAVRVDGDAEQVPAHVRETVAWFIRESATNVLKHSQATWTEISVEPTEVKVVNDGVQGSIGKLGGTRPLQQRALEFDGSIELRNRDGQFAAIMTWK</sequence>
<evidence type="ECO:0000313" key="6">
    <source>
        <dbReference type="EMBL" id="GJN43178.1"/>
    </source>
</evidence>
<dbReference type="AlphaFoldDB" id="A0AAV5G945"/>
<dbReference type="Gene3D" id="6.10.250.2870">
    <property type="match status" value="1"/>
</dbReference>
<dbReference type="PANTHER" id="PTHR24421">
    <property type="entry name" value="NITRATE/NITRITE SENSOR PROTEIN NARX-RELATED"/>
    <property type="match status" value="1"/>
</dbReference>
<dbReference type="GO" id="GO:0000155">
    <property type="term" value="F:phosphorelay sensor kinase activity"/>
    <property type="evidence" value="ECO:0007669"/>
    <property type="project" value="InterPro"/>
</dbReference>
<keyword evidence="2 6" id="KW-0418">Kinase</keyword>
<evidence type="ECO:0000256" key="4">
    <source>
        <dbReference type="SAM" id="Phobius"/>
    </source>
</evidence>
<keyword evidence="4" id="KW-0472">Membrane</keyword>
<evidence type="ECO:0000256" key="2">
    <source>
        <dbReference type="ARBA" id="ARBA00022777"/>
    </source>
</evidence>
<evidence type="ECO:0000256" key="1">
    <source>
        <dbReference type="ARBA" id="ARBA00022679"/>
    </source>
</evidence>
<feature type="transmembrane region" description="Helical" evidence="4">
    <location>
        <begin position="48"/>
        <end position="67"/>
    </location>
</feature>